<dbReference type="Pfam" id="PF00675">
    <property type="entry name" value="Peptidase_M16"/>
    <property type="match status" value="1"/>
</dbReference>
<evidence type="ECO:0008006" key="6">
    <source>
        <dbReference type="Google" id="ProtNLM"/>
    </source>
</evidence>
<comment type="caution">
    <text evidence="4">The sequence shown here is derived from an EMBL/GenBank/DDBJ whole genome shotgun (WGS) entry which is preliminary data.</text>
</comment>
<feature type="domain" description="Peptidase M16 C-terminal" evidence="3">
    <location>
        <begin position="173"/>
        <end position="351"/>
    </location>
</feature>
<evidence type="ECO:0000256" key="1">
    <source>
        <dbReference type="ARBA" id="ARBA00007261"/>
    </source>
</evidence>
<dbReference type="AlphaFoldDB" id="A0A0G1KC24"/>
<dbReference type="InterPro" id="IPR011765">
    <property type="entry name" value="Pept_M16_N"/>
</dbReference>
<dbReference type="PANTHER" id="PTHR11851">
    <property type="entry name" value="METALLOPROTEASE"/>
    <property type="match status" value="1"/>
</dbReference>
<dbReference type="EMBL" id="LCJR01000022">
    <property type="protein sequence ID" value="KKT81311.1"/>
    <property type="molecule type" value="Genomic_DNA"/>
</dbReference>
<evidence type="ECO:0000259" key="3">
    <source>
        <dbReference type="Pfam" id="PF05193"/>
    </source>
</evidence>
<evidence type="ECO:0000259" key="2">
    <source>
        <dbReference type="Pfam" id="PF00675"/>
    </source>
</evidence>
<dbReference type="InterPro" id="IPR007863">
    <property type="entry name" value="Peptidase_M16_C"/>
</dbReference>
<dbReference type="Pfam" id="PF05193">
    <property type="entry name" value="Peptidase_M16_C"/>
    <property type="match status" value="1"/>
</dbReference>
<organism evidence="4 5">
    <name type="scientific">Candidatus Yanofskybacteria bacterium GW2011_GWA2_44_9</name>
    <dbReference type="NCBI Taxonomy" id="1619025"/>
    <lineage>
        <taxon>Bacteria</taxon>
        <taxon>Candidatus Yanofskyibacteriota</taxon>
    </lineage>
</organism>
<protein>
    <recommendedName>
        <fullName evidence="6">Peptidase M16 domain protein</fullName>
    </recommendedName>
</protein>
<evidence type="ECO:0000313" key="5">
    <source>
        <dbReference type="Proteomes" id="UP000034032"/>
    </source>
</evidence>
<dbReference type="SUPFAM" id="SSF63411">
    <property type="entry name" value="LuxS/MPP-like metallohydrolase"/>
    <property type="match status" value="2"/>
</dbReference>
<dbReference type="Proteomes" id="UP000034032">
    <property type="component" value="Unassembled WGS sequence"/>
</dbReference>
<dbReference type="GO" id="GO:0046872">
    <property type="term" value="F:metal ion binding"/>
    <property type="evidence" value="ECO:0007669"/>
    <property type="project" value="InterPro"/>
</dbReference>
<dbReference type="PANTHER" id="PTHR11851:SF49">
    <property type="entry name" value="MITOCHONDRIAL-PROCESSING PEPTIDASE SUBUNIT ALPHA"/>
    <property type="match status" value="1"/>
</dbReference>
<dbReference type="Gene3D" id="3.30.830.10">
    <property type="entry name" value="Metalloenzyme, LuxS/M16 peptidase-like"/>
    <property type="match status" value="2"/>
</dbReference>
<name>A0A0G1KC24_9BACT</name>
<accession>A0A0G1KC24</accession>
<evidence type="ECO:0000313" key="4">
    <source>
        <dbReference type="EMBL" id="KKT81311.1"/>
    </source>
</evidence>
<gene>
    <name evidence="4" type="ORF">UW79_C0022G0026</name>
</gene>
<sequence length="422" mass="48389">MKKVSVGILKNGMRFYTQGDPSSNVSGIGVKCGSMHDPPGCVGLAHLVEHMLCRESRDFPGLSVDLMMEKYMGGPDADINVRIDRSSTFYGHDSILYRQHMLECFNMYASLLKDKTTNMEALQLESAAVHQEYYLYGIDYIPNLVDDLIHEVMYDRNPARNRVDCRPEDLSAINLQRVSSFVRKYYVPSNMFIVLLGPSFHDSKKMVERLFGRLPQVESPKLDLDLSERFPNLTHTRSLEIERPGIHQYHLGIGFPTETYLSKDAEALDTLSRILAFRVKLKLREGNRDFNKGVYRALSYTPRTFAHGLIYVSVATTSAEFIREAEETIISECKRLREEPVSSEELEAMTRSLLYSYRNAFIKSPGVLSELIIESVCNGDEDLIHLHSFRDRLRKVTRRKIMEVANKYFCLPNYGRVLIKPT</sequence>
<feature type="domain" description="Peptidase M16 N-terminal" evidence="2">
    <location>
        <begin position="24"/>
        <end position="163"/>
    </location>
</feature>
<dbReference type="InterPro" id="IPR011249">
    <property type="entry name" value="Metalloenz_LuxS/M16"/>
</dbReference>
<comment type="similarity">
    <text evidence="1">Belongs to the peptidase M16 family.</text>
</comment>
<proteinExistence type="inferred from homology"/>
<reference evidence="4 5" key="1">
    <citation type="journal article" date="2015" name="Nature">
        <title>rRNA introns, odd ribosomes, and small enigmatic genomes across a large radiation of phyla.</title>
        <authorList>
            <person name="Brown C.T."/>
            <person name="Hug L.A."/>
            <person name="Thomas B.C."/>
            <person name="Sharon I."/>
            <person name="Castelle C.J."/>
            <person name="Singh A."/>
            <person name="Wilkins M.J."/>
            <person name="Williams K.H."/>
            <person name="Banfield J.F."/>
        </authorList>
    </citation>
    <scope>NUCLEOTIDE SEQUENCE [LARGE SCALE GENOMIC DNA]</scope>
</reference>
<dbReference type="InterPro" id="IPR050361">
    <property type="entry name" value="MPP/UQCRC_Complex"/>
</dbReference>